<dbReference type="GO" id="GO:0097712">
    <property type="term" value="P:vesicle targeting, trans-Golgi to periciliary membrane compartment"/>
    <property type="evidence" value="ECO:0007669"/>
    <property type="project" value="TreeGrafter"/>
</dbReference>
<dbReference type="GO" id="GO:0005814">
    <property type="term" value="C:centriole"/>
    <property type="evidence" value="ECO:0007669"/>
    <property type="project" value="UniProtKB-SubCell"/>
</dbReference>
<organism evidence="11 12">
    <name type="scientific">Bugula neritina</name>
    <name type="common">Brown bryozoan</name>
    <name type="synonym">Sertularia neritina</name>
    <dbReference type="NCBI Taxonomy" id="10212"/>
    <lineage>
        <taxon>Eukaryota</taxon>
        <taxon>Metazoa</taxon>
        <taxon>Spiralia</taxon>
        <taxon>Lophotrochozoa</taxon>
        <taxon>Bryozoa</taxon>
        <taxon>Gymnolaemata</taxon>
        <taxon>Cheilostomatida</taxon>
        <taxon>Flustrina</taxon>
        <taxon>Buguloidea</taxon>
        <taxon>Bugulidae</taxon>
        <taxon>Bugula</taxon>
    </lineage>
</organism>
<comment type="similarity">
    <text evidence="4">Belongs to the CEP19 family.</text>
</comment>
<evidence type="ECO:0000256" key="7">
    <source>
        <dbReference type="ARBA" id="ARBA00022794"/>
    </source>
</evidence>
<dbReference type="GO" id="GO:0034454">
    <property type="term" value="P:microtubule anchoring at centrosome"/>
    <property type="evidence" value="ECO:0007669"/>
    <property type="project" value="TreeGrafter"/>
</dbReference>
<evidence type="ECO:0000256" key="6">
    <source>
        <dbReference type="ARBA" id="ARBA00022490"/>
    </source>
</evidence>
<dbReference type="Pfam" id="PF14933">
    <property type="entry name" value="CEP19"/>
    <property type="match status" value="1"/>
</dbReference>
<reference evidence="11" key="1">
    <citation type="submission" date="2020-06" db="EMBL/GenBank/DDBJ databases">
        <title>Draft genome of Bugula neritina, a colonial animal packing powerful symbionts and potential medicines.</title>
        <authorList>
            <person name="Rayko M."/>
        </authorList>
    </citation>
    <scope>NUCLEOTIDE SEQUENCE [LARGE SCALE GENOMIC DNA]</scope>
    <source>
        <strain evidence="11">Kwan_BN1</strain>
    </source>
</reference>
<keyword evidence="6" id="KW-0963">Cytoplasm</keyword>
<keyword evidence="8" id="KW-0969">Cilium</keyword>
<keyword evidence="10" id="KW-0966">Cell projection</keyword>
<evidence type="ECO:0000256" key="5">
    <source>
        <dbReference type="ARBA" id="ARBA00022015"/>
    </source>
</evidence>
<keyword evidence="9" id="KW-0206">Cytoskeleton</keyword>
<name>A0A7J7KR40_BUGNE</name>
<evidence type="ECO:0000256" key="4">
    <source>
        <dbReference type="ARBA" id="ARBA00009371"/>
    </source>
</evidence>
<protein>
    <recommendedName>
        <fullName evidence="5">Centrosomal protein of 19 kDa</fullName>
    </recommendedName>
</protein>
<evidence type="ECO:0000256" key="3">
    <source>
        <dbReference type="ARBA" id="ARBA00004186"/>
    </source>
</evidence>
<evidence type="ECO:0000313" key="12">
    <source>
        <dbReference type="Proteomes" id="UP000593567"/>
    </source>
</evidence>
<gene>
    <name evidence="11" type="ORF">EB796_001069</name>
</gene>
<dbReference type="OrthoDB" id="2163581at2759"/>
<keyword evidence="12" id="KW-1185">Reference proteome</keyword>
<dbReference type="InterPro" id="IPR029412">
    <property type="entry name" value="CEP19"/>
</dbReference>
<dbReference type="EMBL" id="VXIV02000119">
    <property type="protein sequence ID" value="KAF6040656.1"/>
    <property type="molecule type" value="Genomic_DNA"/>
</dbReference>
<dbReference type="GO" id="GO:0036064">
    <property type="term" value="C:ciliary basal body"/>
    <property type="evidence" value="ECO:0007669"/>
    <property type="project" value="TreeGrafter"/>
</dbReference>
<comment type="subcellular location">
    <subcellularLocation>
        <location evidence="2">Cytoplasm</location>
        <location evidence="2">Cytoskeleton</location>
        <location evidence="2">Cilium basal body</location>
    </subcellularLocation>
    <subcellularLocation>
        <location evidence="1">Cytoplasm</location>
        <location evidence="1">Cytoskeleton</location>
        <location evidence="1">Microtubule organizing center</location>
        <location evidence="1">Centrosome</location>
        <location evidence="1">Centriole</location>
    </subcellularLocation>
    <subcellularLocation>
        <location evidence="3">Cytoplasm</location>
        <location evidence="3">Cytoskeleton</location>
        <location evidence="3">Spindle</location>
    </subcellularLocation>
</comment>
<evidence type="ECO:0000256" key="9">
    <source>
        <dbReference type="ARBA" id="ARBA00023212"/>
    </source>
</evidence>
<dbReference type="PANTHER" id="PTHR31539:SF1">
    <property type="entry name" value="CENTROSOMAL PROTEIN OF 19 KDA"/>
    <property type="match status" value="1"/>
</dbReference>
<evidence type="ECO:0000256" key="10">
    <source>
        <dbReference type="ARBA" id="ARBA00023273"/>
    </source>
</evidence>
<evidence type="ECO:0000256" key="8">
    <source>
        <dbReference type="ARBA" id="ARBA00023069"/>
    </source>
</evidence>
<evidence type="ECO:0000256" key="1">
    <source>
        <dbReference type="ARBA" id="ARBA00004114"/>
    </source>
</evidence>
<keyword evidence="7" id="KW-0970">Cilium biogenesis/degradation</keyword>
<comment type="caution">
    <text evidence="11">The sequence shown here is derived from an EMBL/GenBank/DDBJ whole genome shotgun (WGS) entry which is preliminary data.</text>
</comment>
<proteinExistence type="inferred from homology"/>
<accession>A0A7J7KR40</accession>
<dbReference type="Proteomes" id="UP000593567">
    <property type="component" value="Unassembled WGS sequence"/>
</dbReference>
<dbReference type="GO" id="GO:0005813">
    <property type="term" value="C:centrosome"/>
    <property type="evidence" value="ECO:0007669"/>
    <property type="project" value="TreeGrafter"/>
</dbReference>
<dbReference type="PANTHER" id="PTHR31539">
    <property type="entry name" value="CENTROSOMAL PROTEIN OF 19K CEP19"/>
    <property type="match status" value="1"/>
</dbReference>
<dbReference type="AlphaFoldDB" id="A0A7J7KR40"/>
<dbReference type="GO" id="GO:0000922">
    <property type="term" value="C:spindle pole"/>
    <property type="evidence" value="ECO:0007669"/>
    <property type="project" value="TreeGrafter"/>
</dbReference>
<sequence length="163" mass="18866">METLTVRKVGVKFRPAALVMTYSEDASIRRRCIPVRNINKDSDIENLASEMRCLKQHSRFISQLSKLQLMKMLTFIKDNLNGLSLDESISKSKNLDTIDPNEDLNKADQETLVRKKAAMEESFLKNHKKPTDADFQYDIEKDFPINDAVETVNWSDDDDDFEF</sequence>
<evidence type="ECO:0000313" key="11">
    <source>
        <dbReference type="EMBL" id="KAF6040656.1"/>
    </source>
</evidence>
<evidence type="ECO:0000256" key="2">
    <source>
        <dbReference type="ARBA" id="ARBA00004120"/>
    </source>
</evidence>